<dbReference type="Proteomes" id="UP000011080">
    <property type="component" value="Unassembled WGS sequence"/>
</dbReference>
<feature type="non-terminal residue" evidence="1">
    <location>
        <position position="31"/>
    </location>
</feature>
<name>L8IN81_9CETA</name>
<proteinExistence type="predicted"/>
<dbReference type="AlphaFoldDB" id="L8IN81"/>
<dbReference type="EMBL" id="JH880933">
    <property type="protein sequence ID" value="ELR57796.1"/>
    <property type="molecule type" value="Genomic_DNA"/>
</dbReference>
<reference evidence="1 2" key="1">
    <citation type="journal article" date="2012" name="Nat. Genet.">
        <title>The yak genome and adaptation to life at high altitude.</title>
        <authorList>
            <person name="Qiu Q."/>
            <person name="Zhang G."/>
            <person name="Ma T."/>
            <person name="Qian W."/>
            <person name="Wang J."/>
            <person name="Ye Z."/>
            <person name="Cao C."/>
            <person name="Hu Q."/>
            <person name="Kim J."/>
            <person name="Larkin D.M."/>
            <person name="Auvil L."/>
            <person name="Capitanu B."/>
            <person name="Ma J."/>
            <person name="Lewin H.A."/>
            <person name="Qian X."/>
            <person name="Lang Y."/>
            <person name="Zhou R."/>
            <person name="Wang L."/>
            <person name="Wang K."/>
            <person name="Xia J."/>
            <person name="Liao S."/>
            <person name="Pan S."/>
            <person name="Lu X."/>
            <person name="Hou H."/>
            <person name="Wang Y."/>
            <person name="Zang X."/>
            <person name="Yin Y."/>
            <person name="Ma H."/>
            <person name="Zhang J."/>
            <person name="Wang Z."/>
            <person name="Zhang Y."/>
            <person name="Zhang D."/>
            <person name="Yonezawa T."/>
            <person name="Hasegawa M."/>
            <person name="Zhong Y."/>
            <person name="Liu W."/>
            <person name="Zhang Y."/>
            <person name="Huang Z."/>
            <person name="Zhang S."/>
            <person name="Long R."/>
            <person name="Yang H."/>
            <person name="Wang J."/>
            <person name="Lenstra J.A."/>
            <person name="Cooper D.N."/>
            <person name="Wu Y."/>
            <person name="Wang J."/>
            <person name="Shi P."/>
            <person name="Wang J."/>
            <person name="Liu J."/>
        </authorList>
    </citation>
    <scope>NUCLEOTIDE SEQUENCE [LARGE SCALE GENOMIC DNA]</scope>
    <source>
        <strain evidence="2">yakQH1</strain>
    </source>
</reference>
<accession>L8IN81</accession>
<sequence length="31" mass="3583">MCPKDQYAISSLSVTVMIEFIQGHLLCNFFF</sequence>
<evidence type="ECO:0000313" key="1">
    <source>
        <dbReference type="EMBL" id="ELR57796.1"/>
    </source>
</evidence>
<organism evidence="1 2">
    <name type="scientific">Bos mutus</name>
    <name type="common">wild yak</name>
    <dbReference type="NCBI Taxonomy" id="72004"/>
    <lineage>
        <taxon>Eukaryota</taxon>
        <taxon>Metazoa</taxon>
        <taxon>Chordata</taxon>
        <taxon>Craniata</taxon>
        <taxon>Vertebrata</taxon>
        <taxon>Euteleostomi</taxon>
        <taxon>Mammalia</taxon>
        <taxon>Eutheria</taxon>
        <taxon>Laurasiatheria</taxon>
        <taxon>Artiodactyla</taxon>
        <taxon>Ruminantia</taxon>
        <taxon>Pecora</taxon>
        <taxon>Bovidae</taxon>
        <taxon>Bovinae</taxon>
        <taxon>Bos</taxon>
    </lineage>
</organism>
<protein>
    <submittedName>
        <fullName evidence="1">Uncharacterized protein</fullName>
    </submittedName>
</protein>
<gene>
    <name evidence="1" type="ORF">M91_12122</name>
</gene>
<evidence type="ECO:0000313" key="2">
    <source>
        <dbReference type="Proteomes" id="UP000011080"/>
    </source>
</evidence>